<organism evidence="1">
    <name type="scientific">uncultured Caudovirales phage</name>
    <dbReference type="NCBI Taxonomy" id="2100421"/>
    <lineage>
        <taxon>Viruses</taxon>
        <taxon>Duplodnaviria</taxon>
        <taxon>Heunggongvirae</taxon>
        <taxon>Uroviricota</taxon>
        <taxon>Caudoviricetes</taxon>
        <taxon>Peduoviridae</taxon>
        <taxon>Maltschvirus</taxon>
        <taxon>Maltschvirus maltsch</taxon>
    </lineage>
</organism>
<accession>A0A6J7WZC2</accession>
<reference evidence="1" key="1">
    <citation type="submission" date="2020-05" db="EMBL/GenBank/DDBJ databases">
        <authorList>
            <person name="Chiriac C."/>
            <person name="Salcher M."/>
            <person name="Ghai R."/>
            <person name="Kavagutti S V."/>
        </authorList>
    </citation>
    <scope>NUCLEOTIDE SEQUENCE</scope>
</reference>
<proteinExistence type="predicted"/>
<name>A0A6J7WZC2_9CAUD</name>
<sequence length="235" mass="25666">MKDKYLIAGTGNAKKNVIEDGLADVISSREVTFLLSARRGASEGEKRVYDYLLDHNAKFYLIGNAEVPTVLEKAAIGRIDVIAESPESIEVLYLWNETDEETSEEDVARWCEGGFVVKDLTQGLTPLRLADAIEPVDVATKTDEELKPFSKSELSSMAIGVLRKQAEAQGIQHKALTKEELVGKLMGEEPATKETVRATQEIEEGVMIVVVFPNGTVVSTPGTMAEARILLGMPN</sequence>
<protein>
    <submittedName>
        <fullName evidence="1">Uncharacterized protein</fullName>
    </submittedName>
</protein>
<dbReference type="EMBL" id="LR798301">
    <property type="protein sequence ID" value="CAB5222255.1"/>
    <property type="molecule type" value="Genomic_DNA"/>
</dbReference>
<gene>
    <name evidence="1" type="ORF">UFOVP361_55</name>
</gene>
<evidence type="ECO:0000313" key="1">
    <source>
        <dbReference type="EMBL" id="CAB5222255.1"/>
    </source>
</evidence>